<protein>
    <submittedName>
        <fullName evidence="1">Uncharacterized protein</fullName>
    </submittedName>
</protein>
<evidence type="ECO:0000313" key="1">
    <source>
        <dbReference type="EMBL" id="KKT67116.1"/>
    </source>
</evidence>
<evidence type="ECO:0000313" key="2">
    <source>
        <dbReference type="Proteomes" id="UP000034826"/>
    </source>
</evidence>
<reference evidence="1 2" key="1">
    <citation type="journal article" date="2015" name="Nature">
        <title>rRNA introns, odd ribosomes, and small enigmatic genomes across a large radiation of phyla.</title>
        <authorList>
            <person name="Brown C.T."/>
            <person name="Hug L.A."/>
            <person name="Thomas B.C."/>
            <person name="Sharon I."/>
            <person name="Castelle C.J."/>
            <person name="Singh A."/>
            <person name="Wilkins M.J."/>
            <person name="Williams K.H."/>
            <person name="Banfield J.F."/>
        </authorList>
    </citation>
    <scope>NUCLEOTIDE SEQUENCE [LARGE SCALE GENOMIC DNA]</scope>
</reference>
<organism evidence="1 2">
    <name type="scientific">Candidatus Woesebacteria bacterium GW2011_GWA2_44_33</name>
    <dbReference type="NCBI Taxonomy" id="1618564"/>
    <lineage>
        <taxon>Bacteria</taxon>
        <taxon>Candidatus Woeseibacteriota</taxon>
    </lineage>
</organism>
<name>A0A0G1J674_9BACT</name>
<dbReference type="AlphaFoldDB" id="A0A0G1J674"/>
<dbReference type="EMBL" id="LCIY01000012">
    <property type="protein sequence ID" value="KKT67116.1"/>
    <property type="molecule type" value="Genomic_DNA"/>
</dbReference>
<dbReference type="Proteomes" id="UP000034826">
    <property type="component" value="Unassembled WGS sequence"/>
</dbReference>
<comment type="caution">
    <text evidence="1">The sequence shown here is derived from an EMBL/GenBank/DDBJ whole genome shotgun (WGS) entry which is preliminary data.</text>
</comment>
<proteinExistence type="predicted"/>
<gene>
    <name evidence="1" type="ORF">UW60_C0012G0002</name>
</gene>
<accession>A0A0G1J674</accession>
<sequence length="52" mass="5438">MPGVADGIAGGGIFNADRRNNLARKGILNKFPLVGVEKDKLANSFLVLLGTV</sequence>